<dbReference type="InterPro" id="IPR006059">
    <property type="entry name" value="SBP"/>
</dbReference>
<dbReference type="Proteomes" id="UP000648801">
    <property type="component" value="Unassembled WGS sequence"/>
</dbReference>
<dbReference type="Pfam" id="PF13416">
    <property type="entry name" value="SBP_bac_8"/>
    <property type="match status" value="1"/>
</dbReference>
<reference evidence="3" key="1">
    <citation type="journal article" date="2014" name="Int. J. Syst. Evol. Microbiol.">
        <title>Complete genome sequence of Corynebacterium casei LMG S-19264T (=DSM 44701T), isolated from a smear-ripened cheese.</title>
        <authorList>
            <consortium name="US DOE Joint Genome Institute (JGI-PGF)"/>
            <person name="Walter F."/>
            <person name="Albersmeier A."/>
            <person name="Kalinowski J."/>
            <person name="Ruckert C."/>
        </authorList>
    </citation>
    <scope>NUCLEOTIDE SEQUENCE</scope>
    <source>
        <strain evidence="3">CGMCC 1.15447</strain>
    </source>
</reference>
<evidence type="ECO:0000256" key="1">
    <source>
        <dbReference type="ARBA" id="ARBA00004418"/>
    </source>
</evidence>
<dbReference type="EMBL" id="BMJB01000001">
    <property type="protein sequence ID" value="GGA55692.1"/>
    <property type="molecule type" value="Genomic_DNA"/>
</dbReference>
<evidence type="ECO:0000313" key="3">
    <source>
        <dbReference type="EMBL" id="GGA55692.1"/>
    </source>
</evidence>
<reference evidence="3" key="2">
    <citation type="submission" date="2020-09" db="EMBL/GenBank/DDBJ databases">
        <authorList>
            <person name="Sun Q."/>
            <person name="Zhou Y."/>
        </authorList>
    </citation>
    <scope>NUCLEOTIDE SEQUENCE</scope>
    <source>
        <strain evidence="3">CGMCC 1.15447</strain>
    </source>
</reference>
<organism evidence="3 4">
    <name type="scientific">Edaphobacter acidisoli</name>
    <dbReference type="NCBI Taxonomy" id="2040573"/>
    <lineage>
        <taxon>Bacteria</taxon>
        <taxon>Pseudomonadati</taxon>
        <taxon>Acidobacteriota</taxon>
        <taxon>Terriglobia</taxon>
        <taxon>Terriglobales</taxon>
        <taxon>Acidobacteriaceae</taxon>
        <taxon>Edaphobacter</taxon>
    </lineage>
</organism>
<proteinExistence type="inferred from homology"/>
<keyword evidence="4" id="KW-1185">Reference proteome</keyword>
<sequence>MIELNGITWNHTRGYIPMVATAQRFSELNPGVQIHWQKRSLQAFADAPLADLAARFDLLVIDHPSIGEAAEHELLLPLDQHLPAEFLEGQAHNSVGKSHASYDYEGHQYALAIDAATPIAGFRADLFARAKTEPPRTWSELLALAHRGLVTVPAIPIDSLMNVFMLANALGDEPFTRTDEVVGEAAGKQALKMLRELVQLSARGALERNPIATWQLLCDSDKVAYCPFAYGYSNYSRQGYAASVLTTSGLVRLDPKSPPLRSTLGGAGLAISKSTKHPEAALAYAQFVASPAIQSTIYANAGGQPGHRAAWQDSALNAATNNFFADTLETLDAAWVRPRFAGFIAFQDEASKIIHEYLVKGGYEAKVLEEMNHALRRAKKDRA</sequence>
<comment type="subcellular location">
    <subcellularLocation>
        <location evidence="1">Periplasm</location>
    </subcellularLocation>
</comment>
<dbReference type="AlphaFoldDB" id="A0A916VZQ9"/>
<evidence type="ECO:0000256" key="2">
    <source>
        <dbReference type="ARBA" id="ARBA00008520"/>
    </source>
</evidence>
<gene>
    <name evidence="3" type="ORF">GCM10011507_03720</name>
</gene>
<name>A0A916VZQ9_9BACT</name>
<dbReference type="RefSeq" id="WP_188757645.1">
    <property type="nucleotide sequence ID" value="NZ_BMJB01000001.1"/>
</dbReference>
<accession>A0A916VZQ9</accession>
<dbReference type="PANTHER" id="PTHR43649">
    <property type="entry name" value="ARABINOSE-BINDING PROTEIN-RELATED"/>
    <property type="match status" value="1"/>
</dbReference>
<protein>
    <recommendedName>
        <fullName evidence="5">ABC transporter substrate-binding protein</fullName>
    </recommendedName>
</protein>
<dbReference type="InterPro" id="IPR050490">
    <property type="entry name" value="Bact_solute-bd_prot1"/>
</dbReference>
<comment type="similarity">
    <text evidence="2">Belongs to the bacterial solute-binding protein 1 family.</text>
</comment>
<comment type="caution">
    <text evidence="3">The sequence shown here is derived from an EMBL/GenBank/DDBJ whole genome shotgun (WGS) entry which is preliminary data.</text>
</comment>
<dbReference type="GO" id="GO:0042597">
    <property type="term" value="C:periplasmic space"/>
    <property type="evidence" value="ECO:0007669"/>
    <property type="project" value="UniProtKB-SubCell"/>
</dbReference>
<dbReference type="Gene3D" id="3.40.190.10">
    <property type="entry name" value="Periplasmic binding protein-like II"/>
    <property type="match status" value="2"/>
</dbReference>
<evidence type="ECO:0000313" key="4">
    <source>
        <dbReference type="Proteomes" id="UP000648801"/>
    </source>
</evidence>
<evidence type="ECO:0008006" key="5">
    <source>
        <dbReference type="Google" id="ProtNLM"/>
    </source>
</evidence>
<dbReference type="SUPFAM" id="SSF53850">
    <property type="entry name" value="Periplasmic binding protein-like II"/>
    <property type="match status" value="1"/>
</dbReference>